<dbReference type="RefSeq" id="WP_386052005.1">
    <property type="nucleotide sequence ID" value="NZ_JBHTKH010000003.1"/>
</dbReference>
<accession>A0ABW3MTT6</accession>
<dbReference type="Proteomes" id="UP001597046">
    <property type="component" value="Unassembled WGS sequence"/>
</dbReference>
<dbReference type="EMBL" id="JBHTKH010000003">
    <property type="protein sequence ID" value="MFD1054113.1"/>
    <property type="molecule type" value="Genomic_DNA"/>
</dbReference>
<protein>
    <submittedName>
        <fullName evidence="1">Uncharacterized protein</fullName>
    </submittedName>
</protein>
<reference evidence="2" key="1">
    <citation type="journal article" date="2019" name="Int. J. Syst. Evol. Microbiol.">
        <title>The Global Catalogue of Microorganisms (GCM) 10K type strain sequencing project: providing services to taxonomists for standard genome sequencing and annotation.</title>
        <authorList>
            <consortium name="The Broad Institute Genomics Platform"/>
            <consortium name="The Broad Institute Genome Sequencing Center for Infectious Disease"/>
            <person name="Wu L."/>
            <person name="Ma J."/>
        </authorList>
    </citation>
    <scope>NUCLEOTIDE SEQUENCE [LARGE SCALE GENOMIC DNA]</scope>
    <source>
        <strain evidence="2">CCUG 57508</strain>
    </source>
</reference>
<organism evidence="1 2">
    <name type="scientific">Terrabacter terrigena</name>
    <dbReference type="NCBI Taxonomy" id="574718"/>
    <lineage>
        <taxon>Bacteria</taxon>
        <taxon>Bacillati</taxon>
        <taxon>Actinomycetota</taxon>
        <taxon>Actinomycetes</taxon>
        <taxon>Micrococcales</taxon>
        <taxon>Intrasporangiaceae</taxon>
        <taxon>Terrabacter</taxon>
    </lineage>
</organism>
<name>A0ABW3MTT6_9MICO</name>
<gene>
    <name evidence="1" type="ORF">ACFQ2V_07335</name>
</gene>
<keyword evidence="2" id="KW-1185">Reference proteome</keyword>
<evidence type="ECO:0000313" key="2">
    <source>
        <dbReference type="Proteomes" id="UP001597046"/>
    </source>
</evidence>
<comment type="caution">
    <text evidence="1">The sequence shown here is derived from an EMBL/GenBank/DDBJ whole genome shotgun (WGS) entry which is preliminary data.</text>
</comment>
<evidence type="ECO:0000313" key="1">
    <source>
        <dbReference type="EMBL" id="MFD1054113.1"/>
    </source>
</evidence>
<sequence length="40" mass="4174">MSISTSPATGIVSVRIDILVLPSRAPLPDDLAHGVRALHP</sequence>
<proteinExistence type="predicted"/>